<sequence length="92" mass="10643">MSLLLASSTLQQMHPFDIRFNQPPAKRLSAPNKAPRVTVLREKRKPENIKQIVHRLPNQRAPRNPTPPAPPCHYIDPAWTNSRFQHLPTKPR</sequence>
<proteinExistence type="predicted"/>
<accession>A0A9K3I9Q4</accession>
<evidence type="ECO:0000313" key="3">
    <source>
        <dbReference type="Proteomes" id="UP000215914"/>
    </source>
</evidence>
<feature type="region of interest" description="Disordered" evidence="1">
    <location>
        <begin position="45"/>
        <end position="92"/>
    </location>
</feature>
<keyword evidence="3" id="KW-1185">Reference proteome</keyword>
<dbReference type="EMBL" id="MNCJ02000324">
    <property type="protein sequence ID" value="KAF5792752.1"/>
    <property type="molecule type" value="Genomic_DNA"/>
</dbReference>
<dbReference type="Proteomes" id="UP000215914">
    <property type="component" value="Unassembled WGS sequence"/>
</dbReference>
<evidence type="ECO:0000313" key="2">
    <source>
        <dbReference type="EMBL" id="KAF5792752.1"/>
    </source>
</evidence>
<dbReference type="Gramene" id="mRNA:HanXRQr2_Chr09g0409541">
    <property type="protein sequence ID" value="CDS:HanXRQr2_Chr09g0409541.1"/>
    <property type="gene ID" value="HanXRQr2_Chr09g0409541"/>
</dbReference>
<comment type="caution">
    <text evidence="2">The sequence shown here is derived from an EMBL/GenBank/DDBJ whole genome shotgun (WGS) entry which is preliminary data.</text>
</comment>
<evidence type="ECO:0000256" key="1">
    <source>
        <dbReference type="SAM" id="MobiDB-lite"/>
    </source>
</evidence>
<gene>
    <name evidence="2" type="ORF">HanXRQr2_Chr09g0409541</name>
</gene>
<name>A0A9K3I9Q4_HELAN</name>
<protein>
    <submittedName>
        <fullName evidence="2">Uncharacterized protein</fullName>
    </submittedName>
</protein>
<reference evidence="2" key="2">
    <citation type="submission" date="2020-06" db="EMBL/GenBank/DDBJ databases">
        <title>Helianthus annuus Genome sequencing and assembly Release 2.</title>
        <authorList>
            <person name="Gouzy J."/>
            <person name="Langlade N."/>
            <person name="Munos S."/>
        </authorList>
    </citation>
    <scope>NUCLEOTIDE SEQUENCE</scope>
    <source>
        <tissue evidence="2">Leaves</tissue>
    </source>
</reference>
<reference evidence="2" key="1">
    <citation type="journal article" date="2017" name="Nature">
        <title>The sunflower genome provides insights into oil metabolism, flowering and Asterid evolution.</title>
        <authorList>
            <person name="Badouin H."/>
            <person name="Gouzy J."/>
            <person name="Grassa C.J."/>
            <person name="Murat F."/>
            <person name="Staton S.E."/>
            <person name="Cottret L."/>
            <person name="Lelandais-Briere C."/>
            <person name="Owens G.L."/>
            <person name="Carrere S."/>
            <person name="Mayjonade B."/>
            <person name="Legrand L."/>
            <person name="Gill N."/>
            <person name="Kane N.C."/>
            <person name="Bowers J.E."/>
            <person name="Hubner S."/>
            <person name="Bellec A."/>
            <person name="Berard A."/>
            <person name="Berges H."/>
            <person name="Blanchet N."/>
            <person name="Boniface M.C."/>
            <person name="Brunel D."/>
            <person name="Catrice O."/>
            <person name="Chaidir N."/>
            <person name="Claudel C."/>
            <person name="Donnadieu C."/>
            <person name="Faraut T."/>
            <person name="Fievet G."/>
            <person name="Helmstetter N."/>
            <person name="King M."/>
            <person name="Knapp S.J."/>
            <person name="Lai Z."/>
            <person name="Le Paslier M.C."/>
            <person name="Lippi Y."/>
            <person name="Lorenzon L."/>
            <person name="Mandel J.R."/>
            <person name="Marage G."/>
            <person name="Marchand G."/>
            <person name="Marquand E."/>
            <person name="Bret-Mestries E."/>
            <person name="Morien E."/>
            <person name="Nambeesan S."/>
            <person name="Nguyen T."/>
            <person name="Pegot-Espagnet P."/>
            <person name="Pouilly N."/>
            <person name="Raftis F."/>
            <person name="Sallet E."/>
            <person name="Schiex T."/>
            <person name="Thomas J."/>
            <person name="Vandecasteele C."/>
            <person name="Vares D."/>
            <person name="Vear F."/>
            <person name="Vautrin S."/>
            <person name="Crespi M."/>
            <person name="Mangin B."/>
            <person name="Burke J.M."/>
            <person name="Salse J."/>
            <person name="Munos S."/>
            <person name="Vincourt P."/>
            <person name="Rieseberg L.H."/>
            <person name="Langlade N.B."/>
        </authorList>
    </citation>
    <scope>NUCLEOTIDE SEQUENCE</scope>
    <source>
        <tissue evidence="2">Leaves</tissue>
    </source>
</reference>
<dbReference type="AlphaFoldDB" id="A0A9K3I9Q4"/>
<organism evidence="2 3">
    <name type="scientific">Helianthus annuus</name>
    <name type="common">Common sunflower</name>
    <dbReference type="NCBI Taxonomy" id="4232"/>
    <lineage>
        <taxon>Eukaryota</taxon>
        <taxon>Viridiplantae</taxon>
        <taxon>Streptophyta</taxon>
        <taxon>Embryophyta</taxon>
        <taxon>Tracheophyta</taxon>
        <taxon>Spermatophyta</taxon>
        <taxon>Magnoliopsida</taxon>
        <taxon>eudicotyledons</taxon>
        <taxon>Gunneridae</taxon>
        <taxon>Pentapetalae</taxon>
        <taxon>asterids</taxon>
        <taxon>campanulids</taxon>
        <taxon>Asterales</taxon>
        <taxon>Asteraceae</taxon>
        <taxon>Asteroideae</taxon>
        <taxon>Heliantheae alliance</taxon>
        <taxon>Heliantheae</taxon>
        <taxon>Helianthus</taxon>
    </lineage>
</organism>